<dbReference type="InterPro" id="IPR052196">
    <property type="entry name" value="Bact_Kbp"/>
</dbReference>
<dbReference type="PANTHER" id="PTHR34700">
    <property type="entry name" value="POTASSIUM BINDING PROTEIN KBP"/>
    <property type="match status" value="1"/>
</dbReference>
<evidence type="ECO:0000313" key="3">
    <source>
        <dbReference type="EMBL" id="ARU54145.1"/>
    </source>
</evidence>
<proteinExistence type="predicted"/>
<feature type="signal peptide" evidence="1">
    <location>
        <begin position="1"/>
        <end position="20"/>
    </location>
</feature>
<dbReference type="SUPFAM" id="SSF54106">
    <property type="entry name" value="LysM domain"/>
    <property type="match status" value="1"/>
</dbReference>
<reference evidence="3 4" key="1">
    <citation type="submission" date="2017-05" db="EMBL/GenBank/DDBJ databases">
        <title>Genomic insights into alkan degradation activity of Oleiphilus messinensis.</title>
        <authorList>
            <person name="Kozyavkin S.A."/>
            <person name="Slesarev A.I."/>
            <person name="Golyshin P.N."/>
            <person name="Korzhenkov A."/>
            <person name="Golyshina O.N."/>
            <person name="Toshchakov S.V."/>
        </authorList>
    </citation>
    <scope>NUCLEOTIDE SEQUENCE [LARGE SCALE GENOMIC DNA]</scope>
    <source>
        <strain evidence="3 4">ME102</strain>
    </source>
</reference>
<dbReference type="AlphaFoldDB" id="A0A1Y0I3P6"/>
<dbReference type="InterPro" id="IPR018392">
    <property type="entry name" value="LysM"/>
</dbReference>
<dbReference type="InterPro" id="IPR036779">
    <property type="entry name" value="LysM_dom_sf"/>
</dbReference>
<organism evidence="3 4">
    <name type="scientific">Oleiphilus messinensis</name>
    <dbReference type="NCBI Taxonomy" id="141451"/>
    <lineage>
        <taxon>Bacteria</taxon>
        <taxon>Pseudomonadati</taxon>
        <taxon>Pseudomonadota</taxon>
        <taxon>Gammaproteobacteria</taxon>
        <taxon>Oceanospirillales</taxon>
        <taxon>Oleiphilaceae</taxon>
        <taxon>Oleiphilus</taxon>
    </lineage>
</organism>
<evidence type="ECO:0000313" key="4">
    <source>
        <dbReference type="Proteomes" id="UP000196027"/>
    </source>
</evidence>
<gene>
    <name evidence="3" type="ORF">OLMES_0036</name>
</gene>
<dbReference type="Gene3D" id="3.10.350.10">
    <property type="entry name" value="LysM domain"/>
    <property type="match status" value="1"/>
</dbReference>
<dbReference type="Proteomes" id="UP000196027">
    <property type="component" value="Chromosome"/>
</dbReference>
<dbReference type="KEGG" id="ome:OLMES_0036"/>
<name>A0A1Y0I3P6_9GAMM</name>
<dbReference type="PANTHER" id="PTHR34700:SF4">
    <property type="entry name" value="PHAGE-LIKE ELEMENT PBSX PROTEIN XKDP"/>
    <property type="match status" value="1"/>
</dbReference>
<feature type="domain" description="LysM" evidence="2">
    <location>
        <begin position="30"/>
        <end position="78"/>
    </location>
</feature>
<protein>
    <submittedName>
        <fullName evidence="3">LysM domain-containing protein</fullName>
    </submittedName>
</protein>
<evidence type="ECO:0000256" key="1">
    <source>
        <dbReference type="SAM" id="SignalP"/>
    </source>
</evidence>
<evidence type="ECO:0000259" key="2">
    <source>
        <dbReference type="PROSITE" id="PS51782"/>
    </source>
</evidence>
<keyword evidence="4" id="KW-1185">Reference proteome</keyword>
<dbReference type="RefSeq" id="WP_087459379.1">
    <property type="nucleotide sequence ID" value="NZ_CP021425.1"/>
</dbReference>
<dbReference type="PROSITE" id="PS51782">
    <property type="entry name" value="LYSM"/>
    <property type="match status" value="1"/>
</dbReference>
<dbReference type="Pfam" id="PF01476">
    <property type="entry name" value="LysM"/>
    <property type="match status" value="1"/>
</dbReference>
<accession>A0A1Y0I3P6</accession>
<sequence>MRKLLHVVAALMISVSTAWAQPDLKANHPETYTVVKGDTLWDISSRFLDSPWLWPEIWHANPQVDNPHLIYPGDVLGLIYVEGKPKLTMISRGEASRTVKLTPKARITPLDTAIPAIPLDAISSFLTGTRIVEPADLNTAPYVLIGKDGHLVTGAGDTVYARGDLSEGQSVGIFREGKRYVDPDTSEFLGLEAREIGMARVEAVNGEVVTLKVQRTREEILQGDRILPTDDRIITSTYHPSSPKADITGRMISVLNGVRNIGQYDVVVIDKGSRDGVEEGNVFAVYRKGGLVRDPITTERIELPSERAGVFMVFRIFEKVSYGLVLRATLPLAIGDEVRKP</sequence>
<dbReference type="CDD" id="cd00118">
    <property type="entry name" value="LysM"/>
    <property type="match status" value="1"/>
</dbReference>
<dbReference type="OrthoDB" id="9765158at2"/>
<dbReference type="EMBL" id="CP021425">
    <property type="protein sequence ID" value="ARU54145.1"/>
    <property type="molecule type" value="Genomic_DNA"/>
</dbReference>
<keyword evidence="1" id="KW-0732">Signal</keyword>
<feature type="chain" id="PRO_5012530548" evidence="1">
    <location>
        <begin position="21"/>
        <end position="341"/>
    </location>
</feature>